<proteinExistence type="predicted"/>
<evidence type="ECO:0000313" key="2">
    <source>
        <dbReference type="Proteomes" id="UP000814140"/>
    </source>
</evidence>
<gene>
    <name evidence="1" type="ORF">BV25DRAFT_1826131</name>
</gene>
<comment type="caution">
    <text evidence="1">The sequence shown here is derived from an EMBL/GenBank/DDBJ whole genome shotgun (WGS) entry which is preliminary data.</text>
</comment>
<organism evidence="1 2">
    <name type="scientific">Artomyces pyxidatus</name>
    <dbReference type="NCBI Taxonomy" id="48021"/>
    <lineage>
        <taxon>Eukaryota</taxon>
        <taxon>Fungi</taxon>
        <taxon>Dikarya</taxon>
        <taxon>Basidiomycota</taxon>
        <taxon>Agaricomycotina</taxon>
        <taxon>Agaricomycetes</taxon>
        <taxon>Russulales</taxon>
        <taxon>Auriscalpiaceae</taxon>
        <taxon>Artomyces</taxon>
    </lineage>
</organism>
<name>A0ACB8T166_9AGAM</name>
<evidence type="ECO:0000313" key="1">
    <source>
        <dbReference type="EMBL" id="KAI0061846.1"/>
    </source>
</evidence>
<dbReference type="Proteomes" id="UP000814140">
    <property type="component" value="Unassembled WGS sequence"/>
</dbReference>
<accession>A0ACB8T166</accession>
<sequence length="218" mass="23421">MARSNIPPFQSILDSLRQPPSPVSSPSIFPSEPLVVPSYQSLVDSLSLPPPGPPHTLFPNPTQHVSHVSTKGASAADITRLHLVAHDTALALFGLPQSRPEHWLACAAPPELWAGHKQHGPPRLLAVTLNPAYGRSGLPAPLSVRPVRSGERCYPGTWMAYVEGGDDWAKRPPGDASNLFELSVLVRSVAVRPEKTVIALFDARHVRIPHAVSSGHSV</sequence>
<protein>
    <submittedName>
        <fullName evidence="1">Uncharacterized protein</fullName>
    </submittedName>
</protein>
<reference evidence="1" key="1">
    <citation type="submission" date="2021-03" db="EMBL/GenBank/DDBJ databases">
        <authorList>
            <consortium name="DOE Joint Genome Institute"/>
            <person name="Ahrendt S."/>
            <person name="Looney B.P."/>
            <person name="Miyauchi S."/>
            <person name="Morin E."/>
            <person name="Drula E."/>
            <person name="Courty P.E."/>
            <person name="Chicoki N."/>
            <person name="Fauchery L."/>
            <person name="Kohler A."/>
            <person name="Kuo A."/>
            <person name="Labutti K."/>
            <person name="Pangilinan J."/>
            <person name="Lipzen A."/>
            <person name="Riley R."/>
            <person name="Andreopoulos W."/>
            <person name="He G."/>
            <person name="Johnson J."/>
            <person name="Barry K.W."/>
            <person name="Grigoriev I.V."/>
            <person name="Nagy L."/>
            <person name="Hibbett D."/>
            <person name="Henrissat B."/>
            <person name="Matheny P.B."/>
            <person name="Labbe J."/>
            <person name="Martin F."/>
        </authorList>
    </citation>
    <scope>NUCLEOTIDE SEQUENCE</scope>
    <source>
        <strain evidence="1">HHB10654</strain>
    </source>
</reference>
<dbReference type="EMBL" id="MU277210">
    <property type="protein sequence ID" value="KAI0061846.1"/>
    <property type="molecule type" value="Genomic_DNA"/>
</dbReference>
<keyword evidence="2" id="KW-1185">Reference proteome</keyword>
<reference evidence="1" key="2">
    <citation type="journal article" date="2022" name="New Phytol.">
        <title>Evolutionary transition to the ectomycorrhizal habit in the genomes of a hyperdiverse lineage of mushroom-forming fungi.</title>
        <authorList>
            <person name="Looney B."/>
            <person name="Miyauchi S."/>
            <person name="Morin E."/>
            <person name="Drula E."/>
            <person name="Courty P.E."/>
            <person name="Kohler A."/>
            <person name="Kuo A."/>
            <person name="LaButti K."/>
            <person name="Pangilinan J."/>
            <person name="Lipzen A."/>
            <person name="Riley R."/>
            <person name="Andreopoulos W."/>
            <person name="He G."/>
            <person name="Johnson J."/>
            <person name="Nolan M."/>
            <person name="Tritt A."/>
            <person name="Barry K.W."/>
            <person name="Grigoriev I.V."/>
            <person name="Nagy L.G."/>
            <person name="Hibbett D."/>
            <person name="Henrissat B."/>
            <person name="Matheny P.B."/>
            <person name="Labbe J."/>
            <person name="Martin F.M."/>
        </authorList>
    </citation>
    <scope>NUCLEOTIDE SEQUENCE</scope>
    <source>
        <strain evidence="1">HHB10654</strain>
    </source>
</reference>